<dbReference type="RefSeq" id="WP_132213361.1">
    <property type="nucleotide sequence ID" value="NZ_SLWN01000014.1"/>
</dbReference>
<sequence length="90" mass="10012">MTSTGHPGLKDRPQASIYVRASSKATLSGIRGSYYVFFKSGTGWDAANRRFTEDCAYERYDERFDGSFNWSISLARTPLGNAPTSEVDAF</sequence>
<dbReference type="OrthoDB" id="3680722at2"/>
<reference evidence="1 2" key="1">
    <citation type="journal article" date="2015" name="Stand. Genomic Sci.">
        <title>Genomic Encyclopedia of Bacterial and Archaeal Type Strains, Phase III: the genomes of soil and plant-associated and newly described type strains.</title>
        <authorList>
            <person name="Whitman W.B."/>
            <person name="Woyke T."/>
            <person name="Klenk H.P."/>
            <person name="Zhou Y."/>
            <person name="Lilburn T.G."/>
            <person name="Beck B.J."/>
            <person name="De Vos P."/>
            <person name="Vandamme P."/>
            <person name="Eisen J.A."/>
            <person name="Garrity G."/>
            <person name="Hugenholtz P."/>
            <person name="Kyrpides N.C."/>
        </authorList>
    </citation>
    <scope>NUCLEOTIDE SEQUENCE [LARGE SCALE GENOMIC DNA]</scope>
    <source>
        <strain evidence="1 2">VKM Ac-2572</strain>
    </source>
</reference>
<protein>
    <submittedName>
        <fullName evidence="1">Uncharacterized protein</fullName>
    </submittedName>
</protein>
<accession>A0A4R2H285</accession>
<proteinExistence type="predicted"/>
<dbReference type="AlphaFoldDB" id="A0A4R2H285"/>
<comment type="caution">
    <text evidence="1">The sequence shown here is derived from an EMBL/GenBank/DDBJ whole genome shotgun (WGS) entry which is preliminary data.</text>
</comment>
<name>A0A4R2H285_9ACTN</name>
<organism evidence="1 2">
    <name type="scientific">Kribbella steppae</name>
    <dbReference type="NCBI Taxonomy" id="2512223"/>
    <lineage>
        <taxon>Bacteria</taxon>
        <taxon>Bacillati</taxon>
        <taxon>Actinomycetota</taxon>
        <taxon>Actinomycetes</taxon>
        <taxon>Propionibacteriales</taxon>
        <taxon>Kribbellaceae</taxon>
        <taxon>Kribbella</taxon>
    </lineage>
</organism>
<dbReference type="Proteomes" id="UP000294508">
    <property type="component" value="Unassembled WGS sequence"/>
</dbReference>
<gene>
    <name evidence="1" type="ORF">EV652_11479</name>
</gene>
<keyword evidence="2" id="KW-1185">Reference proteome</keyword>
<dbReference type="EMBL" id="SLWN01000014">
    <property type="protein sequence ID" value="TCO19100.1"/>
    <property type="molecule type" value="Genomic_DNA"/>
</dbReference>
<evidence type="ECO:0000313" key="1">
    <source>
        <dbReference type="EMBL" id="TCO19100.1"/>
    </source>
</evidence>
<evidence type="ECO:0000313" key="2">
    <source>
        <dbReference type="Proteomes" id="UP000294508"/>
    </source>
</evidence>